<gene>
    <name evidence="1" type="ORF">PCANC_28874</name>
</gene>
<comment type="caution">
    <text evidence="1">The sequence shown here is derived from an EMBL/GenBank/DDBJ whole genome shotgun (WGS) entry which is preliminary data.</text>
</comment>
<evidence type="ECO:0000313" key="1">
    <source>
        <dbReference type="EMBL" id="PLW22320.1"/>
    </source>
</evidence>
<accession>A0A2N5TA51</accession>
<protein>
    <submittedName>
        <fullName evidence="1">Uncharacterized protein</fullName>
    </submittedName>
</protein>
<keyword evidence="2" id="KW-1185">Reference proteome</keyword>
<dbReference type="EMBL" id="PGCJ01000764">
    <property type="protein sequence ID" value="PLW22320.1"/>
    <property type="molecule type" value="Genomic_DNA"/>
</dbReference>
<sequence>MAALTAIVNPMAALMTIVNPMAALTAIINPMAPLMAIVTTQWPSELMVALSSHWVLPLPNVHLLNGRSERPLGGTTQWLPQRQLSHLMAALSGLWWIRGMDLSNQYSTSVLNTGWSFVPPILDY</sequence>
<dbReference type="Proteomes" id="UP000235388">
    <property type="component" value="Unassembled WGS sequence"/>
</dbReference>
<organism evidence="1 2">
    <name type="scientific">Puccinia coronata f. sp. avenae</name>
    <dbReference type="NCBI Taxonomy" id="200324"/>
    <lineage>
        <taxon>Eukaryota</taxon>
        <taxon>Fungi</taxon>
        <taxon>Dikarya</taxon>
        <taxon>Basidiomycota</taxon>
        <taxon>Pucciniomycotina</taxon>
        <taxon>Pucciniomycetes</taxon>
        <taxon>Pucciniales</taxon>
        <taxon>Pucciniaceae</taxon>
        <taxon>Puccinia</taxon>
    </lineage>
</organism>
<proteinExistence type="predicted"/>
<evidence type="ECO:0000313" key="2">
    <source>
        <dbReference type="Proteomes" id="UP000235388"/>
    </source>
</evidence>
<name>A0A2N5TA51_9BASI</name>
<reference evidence="1 2" key="1">
    <citation type="submission" date="2017-11" db="EMBL/GenBank/DDBJ databases">
        <title>De novo assembly and phasing of dikaryotic genomes from two isolates of Puccinia coronata f. sp. avenae, the causal agent of oat crown rust.</title>
        <authorList>
            <person name="Miller M.E."/>
            <person name="Zhang Y."/>
            <person name="Omidvar V."/>
            <person name="Sperschneider J."/>
            <person name="Schwessinger B."/>
            <person name="Raley C."/>
            <person name="Palmer J.M."/>
            <person name="Garnica D."/>
            <person name="Upadhyaya N."/>
            <person name="Rathjen J."/>
            <person name="Taylor J.M."/>
            <person name="Park R.F."/>
            <person name="Dodds P.N."/>
            <person name="Hirsch C.D."/>
            <person name="Kianian S.F."/>
            <person name="Figueroa M."/>
        </authorList>
    </citation>
    <scope>NUCLEOTIDE SEQUENCE [LARGE SCALE GENOMIC DNA]</scope>
    <source>
        <strain evidence="1">12NC29</strain>
    </source>
</reference>
<dbReference type="AlphaFoldDB" id="A0A2N5TA51"/>